<dbReference type="InterPro" id="IPR002104">
    <property type="entry name" value="Integrase_catalytic"/>
</dbReference>
<evidence type="ECO:0000259" key="11">
    <source>
        <dbReference type="PROSITE" id="PS51898"/>
    </source>
</evidence>
<evidence type="ECO:0000313" key="14">
    <source>
        <dbReference type="Proteomes" id="UP000323439"/>
    </source>
</evidence>
<keyword evidence="6 9" id="KW-0238">DNA-binding</keyword>
<gene>
    <name evidence="13" type="ORF">SAMN02910315_00638</name>
</gene>
<dbReference type="Gene3D" id="1.10.150.130">
    <property type="match status" value="1"/>
</dbReference>
<evidence type="ECO:0000256" key="3">
    <source>
        <dbReference type="ARBA" id="ARBA00022618"/>
    </source>
</evidence>
<feature type="coiled-coil region" evidence="10">
    <location>
        <begin position="6"/>
        <end position="37"/>
    </location>
</feature>
<keyword evidence="3" id="KW-0132">Cell division</keyword>
<evidence type="ECO:0000313" key="13">
    <source>
        <dbReference type="EMBL" id="SDA45584.1"/>
    </source>
</evidence>
<feature type="domain" description="Core-binding (CB)" evidence="12">
    <location>
        <begin position="11"/>
        <end position="99"/>
    </location>
</feature>
<evidence type="ECO:0000256" key="10">
    <source>
        <dbReference type="SAM" id="Coils"/>
    </source>
</evidence>
<reference evidence="13 14" key="1">
    <citation type="submission" date="2016-10" db="EMBL/GenBank/DDBJ databases">
        <authorList>
            <person name="Varghese N."/>
            <person name="Submissions S."/>
        </authorList>
    </citation>
    <scope>NUCLEOTIDE SEQUENCE [LARGE SCALE GENOMIC DNA]</scope>
    <source>
        <strain evidence="13 14">DSM 16643</strain>
    </source>
</reference>
<evidence type="ECO:0000256" key="7">
    <source>
        <dbReference type="ARBA" id="ARBA00023172"/>
    </source>
</evidence>
<evidence type="ECO:0000256" key="4">
    <source>
        <dbReference type="ARBA" id="ARBA00022829"/>
    </source>
</evidence>
<evidence type="ECO:0000256" key="6">
    <source>
        <dbReference type="ARBA" id="ARBA00023125"/>
    </source>
</evidence>
<keyword evidence="7" id="KW-0233">DNA recombination</keyword>
<keyword evidence="14" id="KW-1185">Reference proteome</keyword>
<dbReference type="PROSITE" id="PS51898">
    <property type="entry name" value="TYR_RECOMBINASE"/>
    <property type="match status" value="1"/>
</dbReference>
<dbReference type="Proteomes" id="UP000323439">
    <property type="component" value="Unassembled WGS sequence"/>
</dbReference>
<dbReference type="InterPro" id="IPR013762">
    <property type="entry name" value="Integrase-like_cat_sf"/>
</dbReference>
<keyword evidence="4" id="KW-0159">Chromosome partition</keyword>
<evidence type="ECO:0000256" key="1">
    <source>
        <dbReference type="ARBA" id="ARBA00004496"/>
    </source>
</evidence>
<feature type="domain" description="Tyr recombinase" evidence="11">
    <location>
        <begin position="129"/>
        <end position="358"/>
    </location>
</feature>
<keyword evidence="8" id="KW-0131">Cell cycle</keyword>
<evidence type="ECO:0000256" key="8">
    <source>
        <dbReference type="ARBA" id="ARBA00023306"/>
    </source>
</evidence>
<evidence type="ECO:0000259" key="12">
    <source>
        <dbReference type="PROSITE" id="PS51900"/>
    </source>
</evidence>
<dbReference type="PANTHER" id="PTHR30349">
    <property type="entry name" value="PHAGE INTEGRASE-RELATED"/>
    <property type="match status" value="1"/>
</dbReference>
<dbReference type="InterPro" id="IPR044068">
    <property type="entry name" value="CB"/>
</dbReference>
<dbReference type="InterPro" id="IPR010998">
    <property type="entry name" value="Integrase_recombinase_N"/>
</dbReference>
<comment type="subcellular location">
    <subcellularLocation>
        <location evidence="1">Cytoplasm</location>
    </subcellularLocation>
</comment>
<name>A0A1G5VIJ9_9EURY</name>
<dbReference type="GO" id="GO:0003677">
    <property type="term" value="F:DNA binding"/>
    <property type="evidence" value="ECO:0007669"/>
    <property type="project" value="UniProtKB-UniRule"/>
</dbReference>
<dbReference type="PROSITE" id="PS51900">
    <property type="entry name" value="CB"/>
    <property type="match status" value="1"/>
</dbReference>
<dbReference type="STRING" id="230361.sm9_1141"/>
<sequence>MKVKKLMIATDELNDYLEEYLEEKQEVKNLTEETVRKQTFNISKFIEFLEDNGIEELTDSNVKKQLRQYRRYCLKKRENKRTTVKTYMMNILEFINSEDVQEEIRHDTIKMKDIIEVKAEDPETAKKRIEKISLTHPQSNYFLETVQLEGNKRDYAICATFLDSGMRLKELVLLNKSDIQVPIDDSGFYELPTDSNDFIEVYLRAETTKGELKDRTTFITYDTLVSINDMIYDRITKLRKNTHDVYRPVIQRKKALEEVNREELFLNQRGKRIGKRAVQDIIKKYARLTDERIASDAIECPVDYSKNVSVHILRHTALSHYAEVLTVAEVQTIAGHSNSQTTDKYIHVDREQMKQKLKVNNMRFRH</sequence>
<keyword evidence="10" id="KW-0175">Coiled coil</keyword>
<dbReference type="PANTHER" id="PTHR30349:SF77">
    <property type="entry name" value="TYROSINE RECOMBINASE XERC"/>
    <property type="match status" value="1"/>
</dbReference>
<dbReference type="InterPro" id="IPR011010">
    <property type="entry name" value="DNA_brk_join_enz"/>
</dbReference>
<evidence type="ECO:0000256" key="5">
    <source>
        <dbReference type="ARBA" id="ARBA00022908"/>
    </source>
</evidence>
<keyword evidence="5" id="KW-0229">DNA integration</keyword>
<keyword evidence="2" id="KW-0963">Cytoplasm</keyword>
<evidence type="ECO:0000256" key="9">
    <source>
        <dbReference type="PROSITE-ProRule" id="PRU01248"/>
    </source>
</evidence>
<dbReference type="Gene3D" id="1.10.443.10">
    <property type="entry name" value="Intergrase catalytic core"/>
    <property type="match status" value="1"/>
</dbReference>
<protein>
    <submittedName>
        <fullName evidence="13">Site-specific recombinase XerD</fullName>
    </submittedName>
</protein>
<dbReference type="AlphaFoldDB" id="A0A1G5VIJ9"/>
<dbReference type="GO" id="GO:0007059">
    <property type="term" value="P:chromosome segregation"/>
    <property type="evidence" value="ECO:0007669"/>
    <property type="project" value="UniProtKB-KW"/>
</dbReference>
<dbReference type="GO" id="GO:0006310">
    <property type="term" value="P:DNA recombination"/>
    <property type="evidence" value="ECO:0007669"/>
    <property type="project" value="UniProtKB-KW"/>
</dbReference>
<dbReference type="EMBL" id="FMXB01000004">
    <property type="protein sequence ID" value="SDA45584.1"/>
    <property type="molecule type" value="Genomic_DNA"/>
</dbReference>
<accession>A0A1G5VIJ9</accession>
<evidence type="ECO:0000256" key="2">
    <source>
        <dbReference type="ARBA" id="ARBA00022490"/>
    </source>
</evidence>
<proteinExistence type="predicted"/>
<dbReference type="GO" id="GO:0005737">
    <property type="term" value="C:cytoplasm"/>
    <property type="evidence" value="ECO:0007669"/>
    <property type="project" value="UniProtKB-SubCell"/>
</dbReference>
<dbReference type="InterPro" id="IPR050090">
    <property type="entry name" value="Tyrosine_recombinase_XerCD"/>
</dbReference>
<dbReference type="GO" id="GO:0015074">
    <property type="term" value="P:DNA integration"/>
    <property type="evidence" value="ECO:0007669"/>
    <property type="project" value="UniProtKB-KW"/>
</dbReference>
<dbReference type="Pfam" id="PF00589">
    <property type="entry name" value="Phage_integrase"/>
    <property type="match status" value="1"/>
</dbReference>
<dbReference type="GO" id="GO:0051301">
    <property type="term" value="P:cell division"/>
    <property type="evidence" value="ECO:0007669"/>
    <property type="project" value="UniProtKB-KW"/>
</dbReference>
<organism evidence="13 14">
    <name type="scientific">Methanobrevibacter millerae</name>
    <dbReference type="NCBI Taxonomy" id="230361"/>
    <lineage>
        <taxon>Archaea</taxon>
        <taxon>Methanobacteriati</taxon>
        <taxon>Methanobacteriota</taxon>
        <taxon>Methanomada group</taxon>
        <taxon>Methanobacteria</taxon>
        <taxon>Methanobacteriales</taxon>
        <taxon>Methanobacteriaceae</taxon>
        <taxon>Methanobrevibacter</taxon>
    </lineage>
</organism>
<dbReference type="SUPFAM" id="SSF56349">
    <property type="entry name" value="DNA breaking-rejoining enzymes"/>
    <property type="match status" value="1"/>
</dbReference>